<dbReference type="OrthoDB" id="6437260at2759"/>
<comment type="caution">
    <text evidence="2">The sequence shown here is derived from an EMBL/GenBank/DDBJ whole genome shotgun (WGS) entry which is preliminary data.</text>
</comment>
<dbReference type="AlphaFoldDB" id="A0A8X6XTS2"/>
<evidence type="ECO:0000313" key="3">
    <source>
        <dbReference type="Proteomes" id="UP000886998"/>
    </source>
</evidence>
<name>A0A8X6XTS2_9ARAC</name>
<sequence>MDLNFDTLLDMEPRTPTRPSTLTKICSQLQQLAKEVDQYSTFVRGQQFTIDALKASGIYEPDNPYVKELLNRLYEFTDLHHQADNSNDFIMETENSHPTKRNEKSDGFTTPPPSKISKFNDAQPNFQIDLANKFNTLSQETAENNLTTDSASTTIPNIIKAPLPKENTLNAPTLNHNTLNAPTPNYVPPPIMLKVTNTYKQQMKIITDKLPSTRGKLTGEYLKLYTNTNELHRQLIHILEDLKYEFYVITPKEKRPIKVVIKGLPRDTKTDEIKNYLIELGFTVDKVSQLIGRITNQPLPVFLISLPRNIPNSKIWGFLPLPRKLRPKIQLSFPLKIM</sequence>
<organism evidence="2 3">
    <name type="scientific">Trichonephila inaurata madagascariensis</name>
    <dbReference type="NCBI Taxonomy" id="2747483"/>
    <lineage>
        <taxon>Eukaryota</taxon>
        <taxon>Metazoa</taxon>
        <taxon>Ecdysozoa</taxon>
        <taxon>Arthropoda</taxon>
        <taxon>Chelicerata</taxon>
        <taxon>Arachnida</taxon>
        <taxon>Araneae</taxon>
        <taxon>Araneomorphae</taxon>
        <taxon>Entelegynae</taxon>
        <taxon>Araneoidea</taxon>
        <taxon>Nephilidae</taxon>
        <taxon>Trichonephila</taxon>
        <taxon>Trichonephila inaurata</taxon>
    </lineage>
</organism>
<dbReference type="EMBL" id="BMAV01012492">
    <property type="protein sequence ID" value="GFY59196.1"/>
    <property type="molecule type" value="Genomic_DNA"/>
</dbReference>
<protein>
    <submittedName>
        <fullName evidence="2">PRE_C2HC domain-containing protein</fullName>
    </submittedName>
</protein>
<accession>A0A8X6XTS2</accession>
<evidence type="ECO:0000256" key="1">
    <source>
        <dbReference type="SAM" id="MobiDB-lite"/>
    </source>
</evidence>
<gene>
    <name evidence="2" type="primary">AVEN_54272_1</name>
    <name evidence="2" type="ORF">TNIN_125811</name>
</gene>
<reference evidence="2" key="1">
    <citation type="submission" date="2020-08" db="EMBL/GenBank/DDBJ databases">
        <title>Multicomponent nature underlies the extraordinary mechanical properties of spider dragline silk.</title>
        <authorList>
            <person name="Kono N."/>
            <person name="Nakamura H."/>
            <person name="Mori M."/>
            <person name="Yoshida Y."/>
            <person name="Ohtoshi R."/>
            <person name="Malay A.D."/>
            <person name="Moran D.A.P."/>
            <person name="Tomita M."/>
            <person name="Numata K."/>
            <person name="Arakawa K."/>
        </authorList>
    </citation>
    <scope>NUCLEOTIDE SEQUENCE</scope>
</reference>
<evidence type="ECO:0000313" key="2">
    <source>
        <dbReference type="EMBL" id="GFY59196.1"/>
    </source>
</evidence>
<feature type="region of interest" description="Disordered" evidence="1">
    <location>
        <begin position="1"/>
        <end position="20"/>
    </location>
</feature>
<keyword evidence="3" id="KW-1185">Reference proteome</keyword>
<proteinExistence type="predicted"/>
<dbReference type="Proteomes" id="UP000886998">
    <property type="component" value="Unassembled WGS sequence"/>
</dbReference>